<sequence length="41" mass="4102">MDGAAKTGFGRAQSFSTYALSTAATISSIAIVPQPNSAAKL</sequence>
<name>A0A1G6JFU3_9PSEU</name>
<dbReference type="EMBL" id="FMZE01000001">
    <property type="protein sequence ID" value="SDC17614.1"/>
    <property type="molecule type" value="Genomic_DNA"/>
</dbReference>
<dbReference type="STRING" id="530584.SAMN05421630_101702"/>
<evidence type="ECO:0000313" key="2">
    <source>
        <dbReference type="Proteomes" id="UP000199494"/>
    </source>
</evidence>
<proteinExistence type="predicted"/>
<gene>
    <name evidence="1" type="ORF">SAMN05421630_101702</name>
</gene>
<keyword evidence="2" id="KW-1185">Reference proteome</keyword>
<accession>A0A1G6JFU3</accession>
<reference evidence="1 2" key="1">
    <citation type="submission" date="2016-10" db="EMBL/GenBank/DDBJ databases">
        <authorList>
            <person name="de Groot N.N."/>
        </authorList>
    </citation>
    <scope>NUCLEOTIDE SEQUENCE [LARGE SCALE GENOMIC DNA]</scope>
    <source>
        <strain evidence="1 2">CGMCC 4.5506</strain>
    </source>
</reference>
<dbReference type="Proteomes" id="UP000199494">
    <property type="component" value="Unassembled WGS sequence"/>
</dbReference>
<dbReference type="RefSeq" id="WP_256327927.1">
    <property type="nucleotide sequence ID" value="NZ_CP016353.1"/>
</dbReference>
<organism evidence="1 2">
    <name type="scientific">Prauserella marina</name>
    <dbReference type="NCBI Taxonomy" id="530584"/>
    <lineage>
        <taxon>Bacteria</taxon>
        <taxon>Bacillati</taxon>
        <taxon>Actinomycetota</taxon>
        <taxon>Actinomycetes</taxon>
        <taxon>Pseudonocardiales</taxon>
        <taxon>Pseudonocardiaceae</taxon>
        <taxon>Prauserella</taxon>
    </lineage>
</organism>
<dbReference type="AlphaFoldDB" id="A0A1G6JFU3"/>
<protein>
    <submittedName>
        <fullName evidence="1">Uncharacterized protein</fullName>
    </submittedName>
</protein>
<evidence type="ECO:0000313" key="1">
    <source>
        <dbReference type="EMBL" id="SDC17614.1"/>
    </source>
</evidence>